<protein>
    <submittedName>
        <fullName evidence="2">Uncharacterized protein</fullName>
    </submittedName>
</protein>
<feature type="region of interest" description="Disordered" evidence="1">
    <location>
        <begin position="1"/>
        <end position="32"/>
    </location>
</feature>
<gene>
    <name evidence="2" type="ORF">JEQ12_006649</name>
</gene>
<evidence type="ECO:0000313" key="2">
    <source>
        <dbReference type="EMBL" id="KAG5200170.1"/>
    </source>
</evidence>
<sequence length="77" mass="8385">MASRGRKRKAEAALAAAAEKREKPAGSREGEVAGPSVVIEHCLCPWCYWSVYDGTWPNFSHVPEAVVSSPPETMVQL</sequence>
<name>A0A836CV85_SHEEP</name>
<proteinExistence type="predicted"/>
<feature type="compositionally biased region" description="Basic and acidic residues" evidence="1">
    <location>
        <begin position="18"/>
        <end position="31"/>
    </location>
</feature>
<comment type="caution">
    <text evidence="2">The sequence shown here is derived from an EMBL/GenBank/DDBJ whole genome shotgun (WGS) entry which is preliminary data.</text>
</comment>
<dbReference type="AlphaFoldDB" id="A0A836CV85"/>
<organism evidence="2 3">
    <name type="scientific">Ovis aries</name>
    <name type="common">Sheep</name>
    <dbReference type="NCBI Taxonomy" id="9940"/>
    <lineage>
        <taxon>Eukaryota</taxon>
        <taxon>Metazoa</taxon>
        <taxon>Chordata</taxon>
        <taxon>Craniata</taxon>
        <taxon>Vertebrata</taxon>
        <taxon>Euteleostomi</taxon>
        <taxon>Mammalia</taxon>
        <taxon>Eutheria</taxon>
        <taxon>Laurasiatheria</taxon>
        <taxon>Artiodactyla</taxon>
        <taxon>Ruminantia</taxon>
        <taxon>Pecora</taxon>
        <taxon>Bovidae</taxon>
        <taxon>Caprinae</taxon>
        <taxon>Ovis</taxon>
    </lineage>
</organism>
<dbReference type="Proteomes" id="UP000664991">
    <property type="component" value="Chromosome 15"/>
</dbReference>
<evidence type="ECO:0000313" key="3">
    <source>
        <dbReference type="Proteomes" id="UP000664991"/>
    </source>
</evidence>
<accession>A0A836CV85</accession>
<dbReference type="EMBL" id="JAEMGP010000015">
    <property type="protein sequence ID" value="KAG5200170.1"/>
    <property type="molecule type" value="Genomic_DNA"/>
</dbReference>
<reference evidence="2 3" key="1">
    <citation type="submission" date="2020-12" db="EMBL/GenBank/DDBJ databases">
        <title>De novo assembly of Tibetan sheep genome.</title>
        <authorList>
            <person name="Li X."/>
        </authorList>
    </citation>
    <scope>NUCLEOTIDE SEQUENCE [LARGE SCALE GENOMIC DNA]</scope>
    <source>
        <tissue evidence="2">Heart</tissue>
    </source>
</reference>
<evidence type="ECO:0000256" key="1">
    <source>
        <dbReference type="SAM" id="MobiDB-lite"/>
    </source>
</evidence>